<dbReference type="PROSITE" id="PS01029">
    <property type="entry name" value="DEHYDROQUINASE_II"/>
    <property type="match status" value="1"/>
</dbReference>
<keyword evidence="7" id="KW-0028">Amino-acid biosynthesis</keyword>
<dbReference type="OrthoDB" id="9790793at2"/>
<reference evidence="11" key="1">
    <citation type="submission" date="2012-04" db="EMBL/GenBank/DDBJ databases">
        <authorList>
            <person name="Borisov I.G."/>
            <person name="Ivanikova N.V."/>
            <person name="Pinevich A.V."/>
        </authorList>
    </citation>
    <scope>NUCLEOTIDE SEQUENCE</scope>
    <source>
        <strain evidence="11">CALU 1027</strain>
    </source>
</reference>
<dbReference type="HAMAP" id="MF_00169">
    <property type="entry name" value="AroQ"/>
    <property type="match status" value="1"/>
</dbReference>
<sequence>MLKILVLHGPNLNLLGQREPGIYGTTTLATIDALLTQEATLVGAEVTTLQSNHEGILVDGIHNALGQCHGLVINAGAYTHTSVALRDAIAAVNLPTVEVHLSNLYKREPFRHHSHIAPVALGQISGFGADSYVLGLHALVRYLRAQPDLA</sequence>
<evidence type="ECO:0000256" key="3">
    <source>
        <dbReference type="ARBA" id="ARBA00011037"/>
    </source>
</evidence>
<dbReference type="STRING" id="317619.GCA_000332315_01382"/>
<feature type="binding site" evidence="7 9">
    <location>
        <position position="87"/>
    </location>
    <ligand>
        <name>substrate</name>
    </ligand>
</feature>
<feature type="active site" description="Proton donor" evidence="7 8">
    <location>
        <position position="100"/>
    </location>
</feature>
<dbReference type="SUPFAM" id="SSF52304">
    <property type="entry name" value="Type II 3-dehydroquinate dehydratase"/>
    <property type="match status" value="1"/>
</dbReference>
<keyword evidence="12" id="KW-1185">Reference proteome</keyword>
<keyword evidence="7" id="KW-0057">Aromatic amino acid biosynthesis</keyword>
<gene>
    <name evidence="7" type="primary">aroQ</name>
    <name evidence="11" type="ORF">PROH_19525</name>
</gene>
<dbReference type="PANTHER" id="PTHR21272">
    <property type="entry name" value="CATABOLIC 3-DEHYDROQUINASE"/>
    <property type="match status" value="1"/>
</dbReference>
<feature type="binding site" evidence="7 9">
    <location>
        <position position="111"/>
    </location>
    <ligand>
        <name>substrate</name>
    </ligand>
</feature>
<feature type="active site" description="Proton acceptor" evidence="7 8">
    <location>
        <position position="23"/>
    </location>
</feature>
<evidence type="ECO:0000256" key="7">
    <source>
        <dbReference type="HAMAP-Rule" id="MF_00169"/>
    </source>
</evidence>
<feature type="binding site" evidence="7 9">
    <location>
        <position position="80"/>
    </location>
    <ligand>
        <name>substrate</name>
    </ligand>
</feature>
<proteinExistence type="inferred from homology"/>
<dbReference type="InterPro" id="IPR001874">
    <property type="entry name" value="DHquinase_II"/>
</dbReference>
<evidence type="ECO:0000256" key="2">
    <source>
        <dbReference type="ARBA" id="ARBA00004902"/>
    </source>
</evidence>
<comment type="function">
    <text evidence="7">Catalyzes a trans-dehydration via an enolate intermediate.</text>
</comment>
<dbReference type="NCBIfam" id="TIGR01088">
    <property type="entry name" value="aroQ"/>
    <property type="match status" value="1"/>
</dbReference>
<feature type="binding site" evidence="7 9">
    <location>
        <begin position="101"/>
        <end position="102"/>
    </location>
    <ligand>
        <name>substrate</name>
    </ligand>
</feature>
<comment type="pathway">
    <text evidence="2 7">Metabolic intermediate biosynthesis; chorismate biosynthesis; chorismate from D-erythrose 4-phosphate and phosphoenolpyruvate: step 3/7.</text>
</comment>
<dbReference type="GO" id="GO:0009423">
    <property type="term" value="P:chorismate biosynthetic process"/>
    <property type="evidence" value="ECO:0007669"/>
    <property type="project" value="UniProtKB-UniRule"/>
</dbReference>
<evidence type="ECO:0000256" key="10">
    <source>
        <dbReference type="PIRSR" id="PIRSR001399-3"/>
    </source>
</evidence>
<comment type="catalytic activity">
    <reaction evidence="1 7">
        <text>3-dehydroquinate = 3-dehydroshikimate + H2O</text>
        <dbReference type="Rhea" id="RHEA:21096"/>
        <dbReference type="ChEBI" id="CHEBI:15377"/>
        <dbReference type="ChEBI" id="CHEBI:16630"/>
        <dbReference type="ChEBI" id="CHEBI:32364"/>
        <dbReference type="EC" id="4.2.1.10"/>
    </reaction>
</comment>
<dbReference type="UniPathway" id="UPA00053">
    <property type="reaction ID" value="UER00086"/>
</dbReference>
<evidence type="ECO:0000256" key="9">
    <source>
        <dbReference type="PIRSR" id="PIRSR001399-2"/>
    </source>
</evidence>
<comment type="caution">
    <text evidence="11">The sequence shown here is derived from an EMBL/GenBank/DDBJ whole genome shotgun (WGS) entry which is preliminary data.</text>
</comment>
<evidence type="ECO:0000313" key="11">
    <source>
        <dbReference type="EMBL" id="KKI98389.1"/>
    </source>
</evidence>
<dbReference type="GO" id="GO:0003855">
    <property type="term" value="F:3-dehydroquinate dehydratase activity"/>
    <property type="evidence" value="ECO:0007669"/>
    <property type="project" value="UniProtKB-UniRule"/>
</dbReference>
<protein>
    <recommendedName>
        <fullName evidence="5 7">3-dehydroquinate dehydratase</fullName>
        <shortName evidence="7">3-dehydroquinase</shortName>
        <ecNumber evidence="5 7">4.2.1.10</ecNumber>
    </recommendedName>
    <alternativeName>
        <fullName evidence="7">Type II DHQase</fullName>
    </alternativeName>
</protein>
<dbReference type="PIRSF" id="PIRSF001399">
    <property type="entry name" value="DHquinase_II"/>
    <property type="match status" value="1"/>
</dbReference>
<dbReference type="NCBIfam" id="NF003806">
    <property type="entry name" value="PRK05395.1-3"/>
    <property type="match status" value="1"/>
</dbReference>
<comment type="subunit">
    <text evidence="4 7">Homododecamer.</text>
</comment>
<dbReference type="eggNOG" id="COG0757">
    <property type="taxonomic scope" value="Bacteria"/>
</dbReference>
<dbReference type="Gene3D" id="3.40.50.9100">
    <property type="entry name" value="Dehydroquinase, class II"/>
    <property type="match status" value="1"/>
</dbReference>
<dbReference type="GO" id="GO:0009073">
    <property type="term" value="P:aromatic amino acid family biosynthetic process"/>
    <property type="evidence" value="ECO:0007669"/>
    <property type="project" value="UniProtKB-KW"/>
</dbReference>
<dbReference type="CDD" id="cd00466">
    <property type="entry name" value="DHQase_II"/>
    <property type="match status" value="1"/>
</dbReference>
<organism evidence="11 12">
    <name type="scientific">Prochlorothrix hollandica PCC 9006 = CALU 1027</name>
    <dbReference type="NCBI Taxonomy" id="317619"/>
    <lineage>
        <taxon>Bacteria</taxon>
        <taxon>Bacillati</taxon>
        <taxon>Cyanobacteriota</taxon>
        <taxon>Cyanophyceae</taxon>
        <taxon>Prochlorotrichales</taxon>
        <taxon>Prochlorotrichaceae</taxon>
        <taxon>Prochlorothrix</taxon>
    </lineage>
</organism>
<dbReference type="InterPro" id="IPR036441">
    <property type="entry name" value="DHquinase_II_sf"/>
</dbReference>
<evidence type="ECO:0000256" key="8">
    <source>
        <dbReference type="PIRSR" id="PIRSR001399-1"/>
    </source>
</evidence>
<dbReference type="InterPro" id="IPR018509">
    <property type="entry name" value="DHquinase_II_CS"/>
</dbReference>
<dbReference type="Pfam" id="PF01220">
    <property type="entry name" value="DHquinase_II"/>
    <property type="match status" value="1"/>
</dbReference>
<accession>A0A0M2PQ73</accession>
<dbReference type="PANTHER" id="PTHR21272:SF3">
    <property type="entry name" value="CATABOLIC 3-DEHYDROQUINASE"/>
    <property type="match status" value="1"/>
</dbReference>
<dbReference type="AlphaFoldDB" id="A0A0M2PQ73"/>
<dbReference type="EC" id="4.2.1.10" evidence="5 7"/>
<dbReference type="NCBIfam" id="NF003805">
    <property type="entry name" value="PRK05395.1-2"/>
    <property type="match status" value="1"/>
</dbReference>
<evidence type="ECO:0000313" key="12">
    <source>
        <dbReference type="Proteomes" id="UP000034681"/>
    </source>
</evidence>
<dbReference type="GO" id="GO:0008652">
    <property type="term" value="P:amino acid biosynthetic process"/>
    <property type="evidence" value="ECO:0007669"/>
    <property type="project" value="UniProtKB-KW"/>
</dbReference>
<dbReference type="Proteomes" id="UP000034681">
    <property type="component" value="Unassembled WGS sequence"/>
</dbReference>
<dbReference type="GO" id="GO:0019631">
    <property type="term" value="P:quinate catabolic process"/>
    <property type="evidence" value="ECO:0007669"/>
    <property type="project" value="TreeGrafter"/>
</dbReference>
<feature type="site" description="Transition state stabilizer" evidence="7 10">
    <location>
        <position position="18"/>
    </location>
</feature>
<dbReference type="EMBL" id="AJTX02000009">
    <property type="protein sequence ID" value="KKI98389.1"/>
    <property type="molecule type" value="Genomic_DNA"/>
</dbReference>
<evidence type="ECO:0000256" key="5">
    <source>
        <dbReference type="ARBA" id="ARBA00012060"/>
    </source>
</evidence>
<evidence type="ECO:0000256" key="6">
    <source>
        <dbReference type="ARBA" id="ARBA00023239"/>
    </source>
</evidence>
<feature type="binding site" evidence="7 9">
    <location>
        <position position="74"/>
    </location>
    <ligand>
        <name>substrate</name>
    </ligand>
</feature>
<evidence type="ECO:0000256" key="4">
    <source>
        <dbReference type="ARBA" id="ARBA00011193"/>
    </source>
</evidence>
<comment type="similarity">
    <text evidence="3 7">Belongs to the type-II 3-dehydroquinase family.</text>
</comment>
<dbReference type="NCBIfam" id="NF003807">
    <property type="entry name" value="PRK05395.1-4"/>
    <property type="match status" value="1"/>
</dbReference>
<evidence type="ECO:0000256" key="1">
    <source>
        <dbReference type="ARBA" id="ARBA00001864"/>
    </source>
</evidence>
<keyword evidence="6 7" id="KW-0456">Lyase</keyword>
<name>A0A0M2PQ73_PROHO</name>